<proteinExistence type="predicted"/>
<name>A0A1H6SUY0_9RHOB</name>
<evidence type="ECO:0000256" key="2">
    <source>
        <dbReference type="ARBA" id="ARBA00022452"/>
    </source>
</evidence>
<dbReference type="EMBL" id="FNYD01000002">
    <property type="protein sequence ID" value="SEI69594.1"/>
    <property type="molecule type" value="Genomic_DNA"/>
</dbReference>
<reference evidence="6 7" key="1">
    <citation type="submission" date="2016-10" db="EMBL/GenBank/DDBJ databases">
        <authorList>
            <person name="de Groot N.N."/>
        </authorList>
    </citation>
    <scope>NUCLEOTIDE SEQUENCE [LARGE SCALE GENOMIC DNA]</scope>
    <source>
        <strain evidence="6 7">DSM 29340</strain>
    </source>
</reference>
<feature type="domain" description="POTRA" evidence="5">
    <location>
        <begin position="203"/>
        <end position="268"/>
    </location>
</feature>
<dbReference type="InterPro" id="IPR000184">
    <property type="entry name" value="Bac_surfAg_D15"/>
</dbReference>
<comment type="subcellular location">
    <subcellularLocation>
        <location evidence="1">Membrane</location>
    </subcellularLocation>
</comment>
<evidence type="ECO:0000256" key="1">
    <source>
        <dbReference type="ARBA" id="ARBA00004370"/>
    </source>
</evidence>
<gene>
    <name evidence="6" type="ORF">SAMN05444007_102150</name>
</gene>
<evidence type="ECO:0000259" key="5">
    <source>
        <dbReference type="Pfam" id="PF07244"/>
    </source>
</evidence>
<sequence>MTRQRRTGIRHVLALAAAIWIPGLAGAVETSLSAPGASEDLTERLRASSSVIGAEGRGLDTPIELISAALSDYRTMVQILYDEGHFSPVVNIRVDGREAANLDPLNTPSQVRRIDITVRPGPVFRFGTAEIGPLAPETEIPETYAPGQPATTGAIRDAASAGVRGWRRVGYAKADVGGQRITARHAEARLNAQVELAPGRKLRFGRMSVSGDTDVQAEAIRRIAGFPTGEVYSPEKAQKVATRLRRTGTFSSVTLRERETANPDGTLDFDAEFEDQPKRRLTFGVELSSSSGLDVSATWMHRNLMGRAENLRFEAAIRNIGGDEDIDGRIGLRLNRPDRLGPDDNVFYLINLETRDRTHYDILSGTLGIGARRTFSDEAFLEAYVGVTYSDADDAFGEGRKFRYLVAPVTGEWDLRNDKTNATAGYFLRADATPFLGFSGTKSGLQAMLDGRAYWDMGTDGRLVLAGRMQLGSVVGPSINEISPDFLFFSGGAGSVRGQPFESLGVPVNGDIAGGRSFAGISAEIRGRVTDRISLVGFYDLGIVGRDAFVNSDSEEHSGAGLGLRYDLGGFGPLRVDLAYPVSGSTSDGFQFYIGIGQAF</sequence>
<dbReference type="AlphaFoldDB" id="A0A1H6SUY0"/>
<dbReference type="GO" id="GO:0019867">
    <property type="term" value="C:outer membrane"/>
    <property type="evidence" value="ECO:0007669"/>
    <property type="project" value="InterPro"/>
</dbReference>
<evidence type="ECO:0000313" key="6">
    <source>
        <dbReference type="EMBL" id="SEI69594.1"/>
    </source>
</evidence>
<feature type="domain" description="Bacterial surface antigen (D15)" evidence="4">
    <location>
        <begin position="303"/>
        <end position="600"/>
    </location>
</feature>
<keyword evidence="2" id="KW-1134">Transmembrane beta strand</keyword>
<evidence type="ECO:0000313" key="7">
    <source>
        <dbReference type="Proteomes" id="UP000199379"/>
    </source>
</evidence>
<dbReference type="PANTHER" id="PTHR12815">
    <property type="entry name" value="SORTING AND ASSEMBLY MACHINERY SAMM50 PROTEIN FAMILY MEMBER"/>
    <property type="match status" value="1"/>
</dbReference>
<dbReference type="InterPro" id="IPR039910">
    <property type="entry name" value="D15-like"/>
</dbReference>
<evidence type="ECO:0000259" key="4">
    <source>
        <dbReference type="Pfam" id="PF01103"/>
    </source>
</evidence>
<dbReference type="Pfam" id="PF01103">
    <property type="entry name" value="Omp85"/>
    <property type="match status" value="1"/>
</dbReference>
<evidence type="ECO:0000256" key="3">
    <source>
        <dbReference type="ARBA" id="ARBA00023136"/>
    </source>
</evidence>
<keyword evidence="7" id="KW-1185">Reference proteome</keyword>
<dbReference type="Gene3D" id="3.10.20.310">
    <property type="entry name" value="membrane protein fhac"/>
    <property type="match status" value="1"/>
</dbReference>
<accession>A0A1H6SUY0</accession>
<dbReference type="Gene3D" id="2.40.160.50">
    <property type="entry name" value="membrane protein fhac: a member of the omp85/tpsb transporter family"/>
    <property type="match status" value="1"/>
</dbReference>
<keyword evidence="2" id="KW-0812">Transmembrane</keyword>
<dbReference type="PANTHER" id="PTHR12815:SF42">
    <property type="entry name" value="BACTERIAL SURFACE ANTIGEN (D15) DOMAIN-CONTAINING PROTEIN"/>
    <property type="match status" value="1"/>
</dbReference>
<dbReference type="Pfam" id="PF07244">
    <property type="entry name" value="POTRA"/>
    <property type="match status" value="1"/>
</dbReference>
<dbReference type="RefSeq" id="WP_229724183.1">
    <property type="nucleotide sequence ID" value="NZ_BMGV01000002.1"/>
</dbReference>
<dbReference type="InterPro" id="IPR010827">
    <property type="entry name" value="BamA/TamA_POTRA"/>
</dbReference>
<protein>
    <submittedName>
        <fullName evidence="6">Autotransporter secretion outer membrane protein TamA</fullName>
    </submittedName>
</protein>
<keyword evidence="3" id="KW-0472">Membrane</keyword>
<dbReference type="Proteomes" id="UP000199379">
    <property type="component" value="Unassembled WGS sequence"/>
</dbReference>
<dbReference type="STRING" id="1227549.SAMN05444007_102150"/>
<organism evidence="6 7">
    <name type="scientific">Cribrihabitans marinus</name>
    <dbReference type="NCBI Taxonomy" id="1227549"/>
    <lineage>
        <taxon>Bacteria</taxon>
        <taxon>Pseudomonadati</taxon>
        <taxon>Pseudomonadota</taxon>
        <taxon>Alphaproteobacteria</taxon>
        <taxon>Rhodobacterales</taxon>
        <taxon>Paracoccaceae</taxon>
        <taxon>Cribrihabitans</taxon>
    </lineage>
</organism>